<dbReference type="InterPro" id="IPR006680">
    <property type="entry name" value="Amidohydro-rel"/>
</dbReference>
<dbReference type="InterPro" id="IPR011059">
    <property type="entry name" value="Metal-dep_hydrolase_composite"/>
</dbReference>
<dbReference type="GO" id="GO:0016810">
    <property type="term" value="F:hydrolase activity, acting on carbon-nitrogen (but not peptide) bonds"/>
    <property type="evidence" value="ECO:0007669"/>
    <property type="project" value="InterPro"/>
</dbReference>
<evidence type="ECO:0000313" key="4">
    <source>
        <dbReference type="Proteomes" id="UP000184368"/>
    </source>
</evidence>
<dbReference type="SUPFAM" id="SSF51556">
    <property type="entry name" value="Metallo-dependent hydrolases"/>
    <property type="match status" value="1"/>
</dbReference>
<name>A0A1M5ETZ0_9BACT</name>
<dbReference type="InterPro" id="IPR032466">
    <property type="entry name" value="Metal_Hydrolase"/>
</dbReference>
<gene>
    <name evidence="3" type="ORF">SAMN05444008_112191</name>
</gene>
<dbReference type="STRING" id="1302690.BUE76_04845"/>
<dbReference type="PANTHER" id="PTHR43794">
    <property type="entry name" value="AMINOHYDROLASE SSNA-RELATED"/>
    <property type="match status" value="1"/>
</dbReference>
<evidence type="ECO:0000256" key="1">
    <source>
        <dbReference type="ARBA" id="ARBA00022801"/>
    </source>
</evidence>
<keyword evidence="4" id="KW-1185">Reference proteome</keyword>
<reference evidence="3 4" key="1">
    <citation type="submission" date="2016-11" db="EMBL/GenBank/DDBJ databases">
        <authorList>
            <person name="Jaros S."/>
            <person name="Januszkiewicz K."/>
            <person name="Wedrychowicz H."/>
        </authorList>
    </citation>
    <scope>NUCLEOTIDE SEQUENCE [LARGE SCALE GENOMIC DNA]</scope>
    <source>
        <strain evidence="3 4">DSM 26897</strain>
    </source>
</reference>
<organism evidence="3 4">
    <name type="scientific">Cnuella takakiae</name>
    <dbReference type="NCBI Taxonomy" id="1302690"/>
    <lineage>
        <taxon>Bacteria</taxon>
        <taxon>Pseudomonadati</taxon>
        <taxon>Bacteroidota</taxon>
        <taxon>Chitinophagia</taxon>
        <taxon>Chitinophagales</taxon>
        <taxon>Chitinophagaceae</taxon>
        <taxon>Cnuella</taxon>
    </lineage>
</organism>
<dbReference type="EMBL" id="FQUO01000012">
    <property type="protein sequence ID" value="SHF82694.1"/>
    <property type="molecule type" value="Genomic_DNA"/>
</dbReference>
<feature type="domain" description="Amidohydrolase-related" evidence="2">
    <location>
        <begin position="60"/>
        <end position="393"/>
    </location>
</feature>
<dbReference type="Proteomes" id="UP000184368">
    <property type="component" value="Unassembled WGS sequence"/>
</dbReference>
<dbReference type="InterPro" id="IPR050287">
    <property type="entry name" value="MTA/SAH_deaminase"/>
</dbReference>
<evidence type="ECO:0000259" key="2">
    <source>
        <dbReference type="Pfam" id="PF01979"/>
    </source>
</evidence>
<keyword evidence="1" id="KW-0378">Hydrolase</keyword>
<accession>A0A1M5ETZ0</accession>
<sequence>MQTLRAYFSHMAVKMYRASRMFDGQQFLPEGTTVVVKNGTILDLLAPENAPEEFEMLSGILMPGMVNAHCHLELSHFKNQINEGGGLVHFLLQVVAKRKEGWPLEIITERAKQAVAEMRAAGIVAVGDICNTTDVIGIKKESGLQWRNFVEVLNFSDATLEPRWAHNRAVLEGHLAAGLAASILTPHAPYSVSPATFTALNEASEGAIISVHNQETPAENELFESGGGDFLQLYQLTQTQPLGGTGKSSLQSWLPYFTKGQTIVLVHNTFTKLEDIQFAQAHARQYGLKLVWCLCPGANKYIEDAVPPLPLLLEEGCTVVLGTDSYSSNWQLSIASEIKLLAEAYPQLPLESLLQAATVNGARALGWTQLGRLEKGAAPGLALLGLDTAGKLTGQARAHLTGF</sequence>
<dbReference type="Gene3D" id="3.20.20.140">
    <property type="entry name" value="Metal-dependent hydrolases"/>
    <property type="match status" value="1"/>
</dbReference>
<dbReference type="PANTHER" id="PTHR43794:SF11">
    <property type="entry name" value="AMIDOHYDROLASE-RELATED DOMAIN-CONTAINING PROTEIN"/>
    <property type="match status" value="1"/>
</dbReference>
<protein>
    <submittedName>
        <fullName evidence="3">Cytosine/adenosine deaminase</fullName>
    </submittedName>
</protein>
<dbReference type="SUPFAM" id="SSF51338">
    <property type="entry name" value="Composite domain of metallo-dependent hydrolases"/>
    <property type="match status" value="1"/>
</dbReference>
<evidence type="ECO:0000313" key="3">
    <source>
        <dbReference type="EMBL" id="SHF82694.1"/>
    </source>
</evidence>
<dbReference type="Pfam" id="PF01979">
    <property type="entry name" value="Amidohydro_1"/>
    <property type="match status" value="1"/>
</dbReference>
<dbReference type="AlphaFoldDB" id="A0A1M5ETZ0"/>
<proteinExistence type="predicted"/>